<feature type="binding site" evidence="9">
    <location>
        <begin position="134"/>
        <end position="135"/>
    </location>
    <ligand>
        <name>NAD(+)</name>
        <dbReference type="ChEBI" id="CHEBI:57540"/>
    </ligand>
</feature>
<comment type="subcellular location">
    <subcellularLocation>
        <location evidence="9">Cytoplasm</location>
    </subcellularLocation>
</comment>
<reference evidence="13" key="2">
    <citation type="journal article" date="2021" name="PeerJ">
        <title>Extensive microbial diversity within the chicken gut microbiome revealed by metagenomics and culture.</title>
        <authorList>
            <person name="Gilroy R."/>
            <person name="Ravi A."/>
            <person name="Getino M."/>
            <person name="Pursley I."/>
            <person name="Horton D.L."/>
            <person name="Alikhan N.F."/>
            <person name="Baker D."/>
            <person name="Gharbi K."/>
            <person name="Hall N."/>
            <person name="Watson M."/>
            <person name="Adriaenssens E.M."/>
            <person name="Foster-Nyarko E."/>
            <person name="Jarju S."/>
            <person name="Secka A."/>
            <person name="Antonio M."/>
            <person name="Oren A."/>
            <person name="Chaudhuri R.R."/>
            <person name="La Ragione R."/>
            <person name="Hildebrand F."/>
            <person name="Pallen M.J."/>
        </authorList>
    </citation>
    <scope>NUCLEOTIDE SEQUENCE</scope>
    <source>
        <strain evidence="13">CHK188-20938</strain>
    </source>
</reference>
<keyword evidence="9" id="KW-0057">Aromatic amino acid biosynthesis</keyword>
<feature type="binding site" evidence="9">
    <location>
        <position position="252"/>
    </location>
    <ligand>
        <name>Zn(2+)</name>
        <dbReference type="ChEBI" id="CHEBI:29105"/>
    </ligand>
</feature>
<dbReference type="InterPro" id="IPR056179">
    <property type="entry name" value="DHQS_C"/>
</dbReference>
<comment type="caution">
    <text evidence="13">The sequence shown here is derived from an EMBL/GenBank/DDBJ whole genome shotgun (WGS) entry which is preliminary data.</text>
</comment>
<keyword evidence="7 9" id="KW-0456">Lyase</keyword>
<dbReference type="EC" id="4.2.3.4" evidence="9 10"/>
<gene>
    <name evidence="9 13" type="primary">aroB</name>
    <name evidence="13" type="ORF">IAB71_00235</name>
</gene>
<dbReference type="Proteomes" id="UP000824169">
    <property type="component" value="Unassembled WGS sequence"/>
</dbReference>
<evidence type="ECO:0000313" key="14">
    <source>
        <dbReference type="Proteomes" id="UP000824169"/>
    </source>
</evidence>
<keyword evidence="9" id="KW-0028">Amino-acid biosynthesis</keyword>
<sequence>MQSLLIERKGNPVEFSYPIVWEDGFKAIGSHLDMLGLSAKKACIAADSRVASLYLQELSDALKDHFRQVDLFVFPEGESSKNLETVQKLYEFLIQKKYERRDLLIALGGGVTGDLTGFTAATYLRGIDFIQVPTTLLAQVDSSIGGKTGVDLDQYKNMVGAFCQPRLVYMNAASLVSLSDRQFASGMAEVIKTALLRDAEFFRWILSHRQQIEARDTESLDAMIRRCCEIKAMVVEEDPKEQGIRATLNLGHTIGHAIEKLMDFQLLHGECVSLGTVAAAYISYRRGFIPEEDYQNIRSCLRAFHLPVSFCKVPAEKILLATKTDKKMEGGQIKFILLHPLGNAVIDRTVCDEEILEAIHILNGEA</sequence>
<accession>A0A9D1P044</accession>
<dbReference type="PANTHER" id="PTHR43622">
    <property type="entry name" value="3-DEHYDROQUINATE SYNTHASE"/>
    <property type="match status" value="1"/>
</dbReference>
<dbReference type="CDD" id="cd08195">
    <property type="entry name" value="DHQS"/>
    <property type="match status" value="1"/>
</dbReference>
<comment type="cofactor">
    <cofactor evidence="2">
        <name>Zn(2+)</name>
        <dbReference type="ChEBI" id="CHEBI:29105"/>
    </cofactor>
</comment>
<evidence type="ECO:0000256" key="9">
    <source>
        <dbReference type="HAMAP-Rule" id="MF_00110"/>
    </source>
</evidence>
<evidence type="ECO:0000256" key="4">
    <source>
        <dbReference type="ARBA" id="ARBA00022741"/>
    </source>
</evidence>
<dbReference type="HAMAP" id="MF_00110">
    <property type="entry name" value="DHQ_synthase"/>
    <property type="match status" value="1"/>
</dbReference>
<feature type="binding site" evidence="9">
    <location>
        <position position="268"/>
    </location>
    <ligand>
        <name>Zn(2+)</name>
        <dbReference type="ChEBI" id="CHEBI:29105"/>
    </ligand>
</feature>
<feature type="binding site" evidence="9">
    <location>
        <begin position="76"/>
        <end position="81"/>
    </location>
    <ligand>
        <name>NAD(+)</name>
        <dbReference type="ChEBI" id="CHEBI:57540"/>
    </ligand>
</feature>
<dbReference type="GO" id="GO:0005737">
    <property type="term" value="C:cytoplasm"/>
    <property type="evidence" value="ECO:0007669"/>
    <property type="project" value="UniProtKB-SubCell"/>
</dbReference>
<protein>
    <recommendedName>
        <fullName evidence="9 10">3-dehydroquinate synthase</fullName>
        <shortName evidence="9">DHQS</shortName>
        <ecNumber evidence="9 10">4.2.3.4</ecNumber>
    </recommendedName>
</protein>
<evidence type="ECO:0000259" key="11">
    <source>
        <dbReference type="Pfam" id="PF01761"/>
    </source>
</evidence>
<evidence type="ECO:0000256" key="7">
    <source>
        <dbReference type="ARBA" id="ARBA00023239"/>
    </source>
</evidence>
<evidence type="ECO:0000256" key="2">
    <source>
        <dbReference type="ARBA" id="ARBA00001947"/>
    </source>
</evidence>
<proteinExistence type="inferred from homology"/>
<dbReference type="GO" id="GO:0000166">
    <property type="term" value="F:nucleotide binding"/>
    <property type="evidence" value="ECO:0007669"/>
    <property type="project" value="UniProtKB-KW"/>
</dbReference>
<dbReference type="Gene3D" id="3.40.50.1970">
    <property type="match status" value="1"/>
</dbReference>
<evidence type="ECO:0000259" key="12">
    <source>
        <dbReference type="Pfam" id="PF24621"/>
    </source>
</evidence>
<comment type="catalytic activity">
    <reaction evidence="9">
        <text>7-phospho-2-dehydro-3-deoxy-D-arabino-heptonate = 3-dehydroquinate + phosphate</text>
        <dbReference type="Rhea" id="RHEA:21968"/>
        <dbReference type="ChEBI" id="CHEBI:32364"/>
        <dbReference type="ChEBI" id="CHEBI:43474"/>
        <dbReference type="ChEBI" id="CHEBI:58394"/>
        <dbReference type="EC" id="4.2.3.4"/>
    </reaction>
</comment>
<keyword evidence="6 9" id="KW-0520">NAD</keyword>
<dbReference type="Pfam" id="PF01761">
    <property type="entry name" value="DHQ_synthase"/>
    <property type="match status" value="1"/>
</dbReference>
<comment type="similarity">
    <text evidence="9">Belongs to the sugar phosphate cyclases superfamily. Dehydroquinate synthase family.</text>
</comment>
<keyword evidence="4 9" id="KW-0547">Nucleotide-binding</keyword>
<keyword evidence="5 9" id="KW-0862">Zinc</keyword>
<feature type="domain" description="3-dehydroquinate synthase N-terminal" evidence="11">
    <location>
        <begin position="72"/>
        <end position="184"/>
    </location>
</feature>
<dbReference type="FunFam" id="3.40.50.1970:FF:000007">
    <property type="entry name" value="Pentafunctional AROM polypeptide"/>
    <property type="match status" value="1"/>
</dbReference>
<dbReference type="AlphaFoldDB" id="A0A9D1P044"/>
<feature type="binding site" evidence="9">
    <location>
        <position position="147"/>
    </location>
    <ligand>
        <name>NAD(+)</name>
        <dbReference type="ChEBI" id="CHEBI:57540"/>
    </ligand>
</feature>
<dbReference type="PIRSF" id="PIRSF001455">
    <property type="entry name" value="DHQ_synth"/>
    <property type="match status" value="1"/>
</dbReference>
<evidence type="ECO:0000256" key="6">
    <source>
        <dbReference type="ARBA" id="ARBA00023027"/>
    </source>
</evidence>
<feature type="binding site" evidence="9">
    <location>
        <begin position="110"/>
        <end position="114"/>
    </location>
    <ligand>
        <name>NAD(+)</name>
        <dbReference type="ChEBI" id="CHEBI:57540"/>
    </ligand>
</feature>
<dbReference type="NCBIfam" id="TIGR01357">
    <property type="entry name" value="aroB"/>
    <property type="match status" value="1"/>
</dbReference>
<comment type="caution">
    <text evidence="9">Lacks conserved residue(s) required for the propagation of feature annotation.</text>
</comment>
<evidence type="ECO:0000256" key="8">
    <source>
        <dbReference type="ARBA" id="ARBA00023285"/>
    </source>
</evidence>
<dbReference type="GO" id="GO:0009423">
    <property type="term" value="P:chorismate biosynthetic process"/>
    <property type="evidence" value="ECO:0007669"/>
    <property type="project" value="UniProtKB-UniRule"/>
</dbReference>
<dbReference type="InterPro" id="IPR016037">
    <property type="entry name" value="DHQ_synth_AroB"/>
</dbReference>
<comment type="function">
    <text evidence="9">Catalyzes the conversion of 3-deoxy-D-arabino-heptulosonate 7-phosphate (DAHP) to dehydroquinate (DHQ).</text>
</comment>
<evidence type="ECO:0000256" key="5">
    <source>
        <dbReference type="ARBA" id="ARBA00022833"/>
    </source>
</evidence>
<dbReference type="SUPFAM" id="SSF56796">
    <property type="entry name" value="Dehydroquinate synthase-like"/>
    <property type="match status" value="1"/>
</dbReference>
<evidence type="ECO:0000313" key="13">
    <source>
        <dbReference type="EMBL" id="HIV24213.1"/>
    </source>
</evidence>
<dbReference type="GO" id="GO:0008652">
    <property type="term" value="P:amino acid biosynthetic process"/>
    <property type="evidence" value="ECO:0007669"/>
    <property type="project" value="UniProtKB-KW"/>
</dbReference>
<dbReference type="InterPro" id="IPR030963">
    <property type="entry name" value="DHQ_synth_fam"/>
</dbReference>
<feature type="domain" description="3-dehydroquinate synthase C-terminal" evidence="12">
    <location>
        <begin position="186"/>
        <end position="327"/>
    </location>
</feature>
<dbReference type="GO" id="GO:0046872">
    <property type="term" value="F:metal ion binding"/>
    <property type="evidence" value="ECO:0007669"/>
    <property type="project" value="UniProtKB-KW"/>
</dbReference>
<keyword evidence="3 9" id="KW-0479">Metal-binding</keyword>
<dbReference type="InterPro" id="IPR030960">
    <property type="entry name" value="DHQS/DOIS_N"/>
</dbReference>
<organism evidence="13 14">
    <name type="scientific">Candidatus Scatomonas pullistercoris</name>
    <dbReference type="NCBI Taxonomy" id="2840920"/>
    <lineage>
        <taxon>Bacteria</taxon>
        <taxon>Bacillati</taxon>
        <taxon>Bacillota</taxon>
        <taxon>Clostridia</taxon>
        <taxon>Lachnospirales</taxon>
        <taxon>Lachnospiraceae</taxon>
        <taxon>Lachnospiraceae incertae sedis</taxon>
        <taxon>Candidatus Scatomonas</taxon>
    </lineage>
</organism>
<dbReference type="InterPro" id="IPR050071">
    <property type="entry name" value="Dehydroquinate_synthase"/>
</dbReference>
<evidence type="ECO:0000256" key="1">
    <source>
        <dbReference type="ARBA" id="ARBA00001911"/>
    </source>
</evidence>
<keyword evidence="9" id="KW-0963">Cytoplasm</keyword>
<comment type="cofactor">
    <cofactor evidence="1 9">
        <name>NAD(+)</name>
        <dbReference type="ChEBI" id="CHEBI:57540"/>
    </cofactor>
</comment>
<dbReference type="EMBL" id="DVOO01000002">
    <property type="protein sequence ID" value="HIV24213.1"/>
    <property type="molecule type" value="Genomic_DNA"/>
</dbReference>
<feature type="binding site" evidence="9">
    <location>
        <position position="189"/>
    </location>
    <ligand>
        <name>Zn(2+)</name>
        <dbReference type="ChEBI" id="CHEBI:29105"/>
    </ligand>
</feature>
<comment type="cofactor">
    <cofactor evidence="9">
        <name>Co(2+)</name>
        <dbReference type="ChEBI" id="CHEBI:48828"/>
    </cofactor>
    <cofactor evidence="9">
        <name>Zn(2+)</name>
        <dbReference type="ChEBI" id="CHEBI:29105"/>
    </cofactor>
    <text evidence="9">Binds 1 divalent metal cation per subunit. Can use either Co(2+) or Zn(2+).</text>
</comment>
<evidence type="ECO:0000256" key="10">
    <source>
        <dbReference type="NCBIfam" id="TIGR01357"/>
    </source>
</evidence>
<evidence type="ECO:0000256" key="3">
    <source>
        <dbReference type="ARBA" id="ARBA00022723"/>
    </source>
</evidence>
<feature type="binding site" evidence="9">
    <location>
        <position position="156"/>
    </location>
    <ligand>
        <name>NAD(+)</name>
        <dbReference type="ChEBI" id="CHEBI:57540"/>
    </ligand>
</feature>
<dbReference type="Gene3D" id="1.20.1090.10">
    <property type="entry name" value="Dehydroquinate synthase-like - alpha domain"/>
    <property type="match status" value="1"/>
</dbReference>
<keyword evidence="8 9" id="KW-0170">Cobalt</keyword>
<name>A0A9D1P044_9FIRM</name>
<dbReference type="PANTHER" id="PTHR43622:SF1">
    <property type="entry name" value="3-DEHYDROQUINATE SYNTHASE"/>
    <property type="match status" value="1"/>
</dbReference>
<dbReference type="GO" id="GO:0003856">
    <property type="term" value="F:3-dehydroquinate synthase activity"/>
    <property type="evidence" value="ECO:0007669"/>
    <property type="project" value="UniProtKB-UniRule"/>
</dbReference>
<comment type="pathway">
    <text evidence="9">Metabolic intermediate biosynthesis; chorismate biosynthesis; chorismate from D-erythrose 4-phosphate and phosphoenolpyruvate: step 2/7.</text>
</comment>
<reference evidence="13" key="1">
    <citation type="submission" date="2020-10" db="EMBL/GenBank/DDBJ databases">
        <authorList>
            <person name="Gilroy R."/>
        </authorList>
    </citation>
    <scope>NUCLEOTIDE SEQUENCE</scope>
    <source>
        <strain evidence="13">CHK188-20938</strain>
    </source>
</reference>
<dbReference type="GO" id="GO:0009073">
    <property type="term" value="P:aromatic amino acid family biosynthetic process"/>
    <property type="evidence" value="ECO:0007669"/>
    <property type="project" value="UniProtKB-KW"/>
</dbReference>
<dbReference type="Pfam" id="PF24621">
    <property type="entry name" value="DHQS_C"/>
    <property type="match status" value="1"/>
</dbReference>